<evidence type="ECO:0000313" key="2">
    <source>
        <dbReference type="Proteomes" id="UP000030641"/>
    </source>
</evidence>
<dbReference type="SUPFAM" id="SSF54695">
    <property type="entry name" value="POZ domain"/>
    <property type="match status" value="1"/>
</dbReference>
<dbReference type="EMBL" id="KL584752">
    <property type="protein sequence ID" value="KEQ98549.1"/>
    <property type="molecule type" value="Genomic_DNA"/>
</dbReference>
<sequence>MPPTKPTPCGFSPHNESTIFNNVKDFDIIVRFSKQKLHAHRIVASPFFDQVFNSKLPGPWKVAQKDTHDLGDEDDVDAVWAMFRHMYNIDYCHDPTSTETRSLEFHIAVFTTADKYDCPGLREKAVDRFGQMADTELKAGKLDRFIALISKICGSDSPQMADHALRDKVAELCLTHFNVLISSDLFARTMVQGYIFDERAAHKLLIYAIGRHVHPHLERTRGTLPDAARTFKIAAEKLVSSS</sequence>
<dbReference type="CDD" id="cd18186">
    <property type="entry name" value="BTB_POZ_ZBTB_KLHL-like"/>
    <property type="match status" value="1"/>
</dbReference>
<dbReference type="OrthoDB" id="6359816at2759"/>
<accession>A0A074YQV2</accession>
<reference evidence="1 2" key="1">
    <citation type="journal article" date="2014" name="BMC Genomics">
        <title>Genome sequencing of four Aureobasidium pullulans varieties: biotechnological potential, stress tolerance, and description of new species.</title>
        <authorList>
            <person name="Gostin Ar C."/>
            <person name="Ohm R.A."/>
            <person name="Kogej T."/>
            <person name="Sonjak S."/>
            <person name="Turk M."/>
            <person name="Zajc J."/>
            <person name="Zalar P."/>
            <person name="Grube M."/>
            <person name="Sun H."/>
            <person name="Han J."/>
            <person name="Sharma A."/>
            <person name="Chiniquy J."/>
            <person name="Ngan C.Y."/>
            <person name="Lipzen A."/>
            <person name="Barry K."/>
            <person name="Grigoriev I.V."/>
            <person name="Gunde-Cimerman N."/>
        </authorList>
    </citation>
    <scope>NUCLEOTIDE SEQUENCE [LARGE SCALE GENOMIC DNA]</scope>
    <source>
        <strain evidence="1 2">EXF-2481</strain>
    </source>
</reference>
<dbReference type="GeneID" id="25362852"/>
<name>A0A074YQV2_AURSE</name>
<dbReference type="STRING" id="1043005.A0A074YQV2"/>
<gene>
    <name evidence="1" type="ORF">AUEXF2481DRAFT_2483</name>
</gene>
<dbReference type="HOGENOM" id="CLU_087641_0_0_1"/>
<keyword evidence="2" id="KW-1185">Reference proteome</keyword>
<proteinExistence type="predicted"/>
<organism evidence="1 2">
    <name type="scientific">Aureobasidium subglaciale (strain EXF-2481)</name>
    <name type="common">Aureobasidium pullulans var. subglaciale</name>
    <dbReference type="NCBI Taxonomy" id="1043005"/>
    <lineage>
        <taxon>Eukaryota</taxon>
        <taxon>Fungi</taxon>
        <taxon>Dikarya</taxon>
        <taxon>Ascomycota</taxon>
        <taxon>Pezizomycotina</taxon>
        <taxon>Dothideomycetes</taxon>
        <taxon>Dothideomycetidae</taxon>
        <taxon>Dothideales</taxon>
        <taxon>Saccotheciaceae</taxon>
        <taxon>Aureobasidium</taxon>
    </lineage>
</organism>
<dbReference type="InterPro" id="IPR011333">
    <property type="entry name" value="SKP1/BTB/POZ_sf"/>
</dbReference>
<evidence type="ECO:0000313" key="1">
    <source>
        <dbReference type="EMBL" id="KEQ98549.1"/>
    </source>
</evidence>
<dbReference type="AlphaFoldDB" id="A0A074YQV2"/>
<dbReference type="Proteomes" id="UP000030641">
    <property type="component" value="Unassembled WGS sequence"/>
</dbReference>
<dbReference type="OMA" id="FCELIRK"/>
<dbReference type="RefSeq" id="XP_013346676.1">
    <property type="nucleotide sequence ID" value="XM_013491222.1"/>
</dbReference>
<dbReference type="Gene3D" id="3.30.710.10">
    <property type="entry name" value="Potassium Channel Kv1.1, Chain A"/>
    <property type="match status" value="1"/>
</dbReference>
<protein>
    <submittedName>
        <fullName evidence="1">Uncharacterized protein</fullName>
    </submittedName>
</protein>
<dbReference type="InParanoid" id="A0A074YQV2"/>